<dbReference type="InterPro" id="IPR001792">
    <property type="entry name" value="Acylphosphatase-like_dom"/>
</dbReference>
<comment type="pathway">
    <text evidence="1">Protein modification; [NiFe] hydrogenase maturation.</text>
</comment>
<dbReference type="Gene3D" id="3.90.870.50">
    <property type="match status" value="1"/>
</dbReference>
<dbReference type="UniPathway" id="UPA00335"/>
<proteinExistence type="inferred from homology"/>
<dbReference type="SUPFAM" id="SSF55821">
    <property type="entry name" value="YrdC/RibB"/>
    <property type="match status" value="1"/>
</dbReference>
<evidence type="ECO:0000256" key="5">
    <source>
        <dbReference type="ARBA" id="ARBA00022771"/>
    </source>
</evidence>
<dbReference type="PANTHER" id="PTHR42959:SF1">
    <property type="entry name" value="CARBAMOYLTRANSFERASE HYPF"/>
    <property type="match status" value="1"/>
</dbReference>
<evidence type="ECO:0000256" key="4">
    <source>
        <dbReference type="ARBA" id="ARBA00022723"/>
    </source>
</evidence>
<keyword evidence="3" id="KW-0436">Ligase</keyword>
<dbReference type="EMBL" id="CAFBLP010000028">
    <property type="protein sequence ID" value="CAB4879052.1"/>
    <property type="molecule type" value="Genomic_DNA"/>
</dbReference>
<keyword evidence="6" id="KW-0862">Zinc</keyword>
<dbReference type="GO" id="GO:0008270">
    <property type="term" value="F:zinc ion binding"/>
    <property type="evidence" value="ECO:0007669"/>
    <property type="project" value="UniProtKB-KW"/>
</dbReference>
<evidence type="ECO:0000256" key="6">
    <source>
        <dbReference type="ARBA" id="ARBA00022833"/>
    </source>
</evidence>
<dbReference type="GO" id="GO:0016743">
    <property type="term" value="F:carboxyl- or carbamoyltransferase activity"/>
    <property type="evidence" value="ECO:0007669"/>
    <property type="project" value="InterPro"/>
</dbReference>
<dbReference type="PROSITE" id="PS00150">
    <property type="entry name" value="ACYLPHOSPHATASE_1"/>
    <property type="match status" value="1"/>
</dbReference>
<dbReference type="InterPro" id="IPR055128">
    <property type="entry name" value="HypF_C_2"/>
</dbReference>
<keyword evidence="4" id="KW-0479">Metal-binding</keyword>
<dbReference type="Pfam" id="PF17788">
    <property type="entry name" value="HypF_C"/>
    <property type="match status" value="1"/>
</dbReference>
<dbReference type="Gene3D" id="3.30.420.360">
    <property type="match status" value="1"/>
</dbReference>
<dbReference type="PROSITE" id="PS51163">
    <property type="entry name" value="YRDC"/>
    <property type="match status" value="1"/>
</dbReference>
<sequence>METRNERRALRVRGVVQGVGFRPFVHVLANSLHLGGFVLNDAQGVLIEVEGEPATLDAFVHRLTAEAPPLARLDSIDSAAAMPTGTAGFTISASSGAGPDGSPGTMAWLPPDTAVCAECLRELFDPLDRRYRHPFITCTNCGPRFTIAVSLPYDRANTTMADFAMCAPCSTEYHDPTNRRFHAQPLACPDCGPQLTLLDPARPHHPHGDAALRAAQRLLEQGAILAVKGIGGYHLMCDATNPAAVSELRRRKARGRKPFAVMVADARAVEATESHCVAAASGAELALLHSTQRPIVLIPRGGHRSVLAPSWPDHVAPGAADVGVMLPSAPLHHLLFDGLSTRVLVCTSANLRDEPIVIDDTEAVTRLAGLADAWLLHDRAIHTPCDDSVVRVIGNHAVPLRRSRGWAPLPITISHAPAPVLPAVLALGGDLKGAVCLAQGRHAWMSQHLGDLGELATYRAVRSAIAQLSSLTGITPEVVAIDAHPGYLSARLGRELAKEWGVPTTVVQHHHAHVAAVLAERARPTHQAVIGVAFDGTGYGFDGTIWGGEFLVATASGAVRAAHLRDVALPGGDAAIEHPARSALAHLWSSGCPWDPLLAPVAAFTADDLAVVRTQLERYVATIPTSSMGRLFDAVASLCGVRQTVDYEAQAAIELEAIADPTADGTYEFGAVDTDGVIDTAPVIRAVVHDVHAGVPPATVSMRFHRAVIALVLHTSQHLRSTHALDTAVLTGGVFQNALLAQGCIDALEADGFEVLCHRLAPPNDGGLALGQALVAATQLAAAADHHPVRDA</sequence>
<evidence type="ECO:0000256" key="3">
    <source>
        <dbReference type="ARBA" id="ARBA00022598"/>
    </source>
</evidence>
<protein>
    <submittedName>
        <fullName evidence="10">Unannotated protein</fullName>
    </submittedName>
</protein>
<dbReference type="GO" id="GO:0051604">
    <property type="term" value="P:protein maturation"/>
    <property type="evidence" value="ECO:0007669"/>
    <property type="project" value="TreeGrafter"/>
</dbReference>
<dbReference type="PROSITE" id="PS51160">
    <property type="entry name" value="ACYLPHOSPHATASE_3"/>
    <property type="match status" value="1"/>
</dbReference>
<evidence type="ECO:0000256" key="2">
    <source>
        <dbReference type="ARBA" id="ARBA00008097"/>
    </source>
</evidence>
<accession>A0A6J7E7F4</accession>
<evidence type="ECO:0000259" key="8">
    <source>
        <dbReference type="PROSITE" id="PS51160"/>
    </source>
</evidence>
<dbReference type="PIRSF" id="PIRSF006256">
    <property type="entry name" value="CMPcnvr_hdrg_mat"/>
    <property type="match status" value="1"/>
</dbReference>
<organism evidence="10">
    <name type="scientific">freshwater metagenome</name>
    <dbReference type="NCBI Taxonomy" id="449393"/>
    <lineage>
        <taxon>unclassified sequences</taxon>
        <taxon>metagenomes</taxon>
        <taxon>ecological metagenomes</taxon>
    </lineage>
</organism>
<dbReference type="InterPro" id="IPR006070">
    <property type="entry name" value="Sua5-like_dom"/>
</dbReference>
<dbReference type="InterPro" id="IPR051060">
    <property type="entry name" value="Carbamoyltrans_HypF-like"/>
</dbReference>
<dbReference type="Gene3D" id="3.30.420.40">
    <property type="match status" value="1"/>
</dbReference>
<dbReference type="AlphaFoldDB" id="A0A6J7E7F4"/>
<evidence type="ECO:0000259" key="9">
    <source>
        <dbReference type="PROSITE" id="PS51163"/>
    </source>
</evidence>
<dbReference type="InterPro" id="IPR017945">
    <property type="entry name" value="DHBP_synth_RibB-like_a/b_dom"/>
</dbReference>
<feature type="domain" description="YrdC-like" evidence="9">
    <location>
        <begin position="209"/>
        <end position="405"/>
    </location>
</feature>
<evidence type="ECO:0000256" key="7">
    <source>
        <dbReference type="ARBA" id="ARBA00048220"/>
    </source>
</evidence>
<dbReference type="Pfam" id="PF22521">
    <property type="entry name" value="HypF_C_2"/>
    <property type="match status" value="1"/>
</dbReference>
<feature type="domain" description="Acylphosphatase-like" evidence="8">
    <location>
        <begin position="7"/>
        <end position="93"/>
    </location>
</feature>
<dbReference type="InterPro" id="IPR017968">
    <property type="entry name" value="Acylphosphatase_CS"/>
</dbReference>
<dbReference type="GO" id="GO:0016874">
    <property type="term" value="F:ligase activity"/>
    <property type="evidence" value="ECO:0007669"/>
    <property type="project" value="UniProtKB-KW"/>
</dbReference>
<dbReference type="Pfam" id="PF00708">
    <property type="entry name" value="Acylphosphatase"/>
    <property type="match status" value="1"/>
</dbReference>
<dbReference type="Gene3D" id="3.30.110.120">
    <property type="match status" value="1"/>
</dbReference>
<dbReference type="InterPro" id="IPR041440">
    <property type="entry name" value="HypF_C"/>
</dbReference>
<dbReference type="PANTHER" id="PTHR42959">
    <property type="entry name" value="CARBAMOYLTRANSFERASE"/>
    <property type="match status" value="1"/>
</dbReference>
<dbReference type="InterPro" id="IPR004421">
    <property type="entry name" value="Carbamoyltransferase_HypF"/>
</dbReference>
<dbReference type="Pfam" id="PF07503">
    <property type="entry name" value="zf-HYPF"/>
    <property type="match status" value="2"/>
</dbReference>
<evidence type="ECO:0000313" key="10">
    <source>
        <dbReference type="EMBL" id="CAB4879052.1"/>
    </source>
</evidence>
<comment type="catalytic activity">
    <reaction evidence="7">
        <text>C-terminal L-cysteinyl-[HypE protein] + carbamoyl phosphate + ATP + H2O = C-terminal S-carboxamide-L-cysteinyl-[HypE protein] + AMP + phosphate + diphosphate + H(+)</text>
        <dbReference type="Rhea" id="RHEA:55636"/>
        <dbReference type="Rhea" id="RHEA-COMP:14247"/>
        <dbReference type="Rhea" id="RHEA-COMP:14392"/>
        <dbReference type="ChEBI" id="CHEBI:15377"/>
        <dbReference type="ChEBI" id="CHEBI:15378"/>
        <dbReference type="ChEBI" id="CHEBI:30616"/>
        <dbReference type="ChEBI" id="CHEBI:33019"/>
        <dbReference type="ChEBI" id="CHEBI:43474"/>
        <dbReference type="ChEBI" id="CHEBI:58228"/>
        <dbReference type="ChEBI" id="CHEBI:76913"/>
        <dbReference type="ChEBI" id="CHEBI:139126"/>
        <dbReference type="ChEBI" id="CHEBI:456215"/>
    </reaction>
</comment>
<dbReference type="Pfam" id="PF01300">
    <property type="entry name" value="Sua5_yciO_yrdC"/>
    <property type="match status" value="1"/>
</dbReference>
<keyword evidence="5" id="KW-0863">Zinc-finger</keyword>
<evidence type="ECO:0000256" key="1">
    <source>
        <dbReference type="ARBA" id="ARBA00004711"/>
    </source>
</evidence>
<reference evidence="10" key="1">
    <citation type="submission" date="2020-05" db="EMBL/GenBank/DDBJ databases">
        <authorList>
            <person name="Chiriac C."/>
            <person name="Salcher M."/>
            <person name="Ghai R."/>
            <person name="Kavagutti S V."/>
        </authorList>
    </citation>
    <scope>NUCLEOTIDE SEQUENCE</scope>
</reference>
<name>A0A6J7E7F4_9ZZZZ</name>
<dbReference type="GO" id="GO:0003725">
    <property type="term" value="F:double-stranded RNA binding"/>
    <property type="evidence" value="ECO:0007669"/>
    <property type="project" value="InterPro"/>
</dbReference>
<dbReference type="SUPFAM" id="SSF54975">
    <property type="entry name" value="Acylphosphatase/BLUF domain-like"/>
    <property type="match status" value="1"/>
</dbReference>
<comment type="similarity">
    <text evidence="2">Belongs to the carbamoyltransferase HypF family.</text>
</comment>
<dbReference type="NCBIfam" id="TIGR00143">
    <property type="entry name" value="hypF"/>
    <property type="match status" value="1"/>
</dbReference>
<dbReference type="InterPro" id="IPR011125">
    <property type="entry name" value="Znf_HypF"/>
</dbReference>
<gene>
    <name evidence="10" type="ORF">UFOPK3376_01324</name>
</gene>
<dbReference type="InterPro" id="IPR036046">
    <property type="entry name" value="Acylphosphatase-like_dom_sf"/>
</dbReference>